<organism evidence="2 4">
    <name type="scientific">Folsomia candida</name>
    <name type="common">Springtail</name>
    <dbReference type="NCBI Taxonomy" id="158441"/>
    <lineage>
        <taxon>Eukaryota</taxon>
        <taxon>Metazoa</taxon>
        <taxon>Ecdysozoa</taxon>
        <taxon>Arthropoda</taxon>
        <taxon>Hexapoda</taxon>
        <taxon>Collembola</taxon>
        <taxon>Entomobryomorpha</taxon>
        <taxon>Isotomoidea</taxon>
        <taxon>Isotomidae</taxon>
        <taxon>Proisotominae</taxon>
        <taxon>Folsomia</taxon>
    </lineage>
</organism>
<dbReference type="EMBL" id="LNIX01000005">
    <property type="protein sequence ID" value="OXA54808.1"/>
    <property type="molecule type" value="Genomic_DNA"/>
</dbReference>
<keyword evidence="4" id="KW-1185">Reference proteome</keyword>
<dbReference type="Pfam" id="PF16064">
    <property type="entry name" value="DUF4806"/>
    <property type="match status" value="1"/>
</dbReference>
<evidence type="ECO:0000313" key="2">
    <source>
        <dbReference type="EMBL" id="OXA54808.1"/>
    </source>
</evidence>
<dbReference type="Proteomes" id="UP000198287">
    <property type="component" value="Unassembled WGS sequence"/>
</dbReference>
<proteinExistence type="predicted"/>
<protein>
    <recommendedName>
        <fullName evidence="1">DUF4806 domain-containing protein</fullName>
    </recommendedName>
</protein>
<accession>A0A226EC72</accession>
<dbReference type="OrthoDB" id="10071708at2759"/>
<sequence length="132" mass="15228">MRATLHNIRISNDGEVEVDFSSIPHRYLETREHLEQTENWLELADANRDLLIEYLRIKGGDTVEKNTRRAFKKLVSPELARQINYTGKGGKIALKTLGIFSVVIESVRKNYPAATDNIIEKTAKHFFRFIKV</sequence>
<evidence type="ECO:0000313" key="3">
    <source>
        <dbReference type="EMBL" id="OXA62572.1"/>
    </source>
</evidence>
<comment type="caution">
    <text evidence="2">The sequence shown here is derived from an EMBL/GenBank/DDBJ whole genome shotgun (WGS) entry which is preliminary data.</text>
</comment>
<name>A0A226EC72_FOLCA</name>
<dbReference type="EMBL" id="LNIX01000001">
    <property type="protein sequence ID" value="OXA62572.1"/>
    <property type="molecule type" value="Genomic_DNA"/>
</dbReference>
<feature type="domain" description="DUF4806" evidence="1">
    <location>
        <begin position="28"/>
        <end position="103"/>
    </location>
</feature>
<dbReference type="InterPro" id="IPR032071">
    <property type="entry name" value="DUF4806"/>
</dbReference>
<evidence type="ECO:0000313" key="4">
    <source>
        <dbReference type="Proteomes" id="UP000198287"/>
    </source>
</evidence>
<reference evidence="2 4" key="1">
    <citation type="submission" date="2015-12" db="EMBL/GenBank/DDBJ databases">
        <title>The genome of Folsomia candida.</title>
        <authorList>
            <person name="Faddeeva A."/>
            <person name="Derks M.F."/>
            <person name="Anvar Y."/>
            <person name="Smit S."/>
            <person name="Van Straalen N."/>
            <person name="Roelofs D."/>
        </authorList>
    </citation>
    <scope>NUCLEOTIDE SEQUENCE [LARGE SCALE GENOMIC DNA]</scope>
    <source>
        <strain evidence="2 4">VU population</strain>
        <tissue evidence="2">Whole body</tissue>
    </source>
</reference>
<gene>
    <name evidence="3" type="ORF">Fcan01_01531</name>
    <name evidence="2" type="ORF">Fcan01_10197</name>
</gene>
<evidence type="ECO:0000259" key="1">
    <source>
        <dbReference type="Pfam" id="PF16064"/>
    </source>
</evidence>
<dbReference type="AlphaFoldDB" id="A0A226EC72"/>